<dbReference type="FunFam" id="1.10.10.60:FF:000141">
    <property type="entry name" value="TetR family transcriptional regulator"/>
    <property type="match status" value="1"/>
</dbReference>
<dbReference type="InterPro" id="IPR009057">
    <property type="entry name" value="Homeodomain-like_sf"/>
</dbReference>
<keyword evidence="2 4" id="KW-0238">DNA-binding</keyword>
<dbReference type="EMBL" id="PXYT01000016">
    <property type="protein sequence ID" value="PSR29395.1"/>
    <property type="molecule type" value="Genomic_DNA"/>
</dbReference>
<dbReference type="InterPro" id="IPR001647">
    <property type="entry name" value="HTH_TetR"/>
</dbReference>
<feature type="domain" description="HTH tetR-type" evidence="5">
    <location>
        <begin position="10"/>
        <end position="70"/>
    </location>
</feature>
<protein>
    <recommendedName>
        <fullName evidence="5">HTH tetR-type domain-containing protein</fullName>
    </recommendedName>
</protein>
<name>A0A2T2X4H2_9FIRM</name>
<feature type="DNA-binding region" description="H-T-H motif" evidence="4">
    <location>
        <begin position="33"/>
        <end position="52"/>
    </location>
</feature>
<evidence type="ECO:0000259" key="5">
    <source>
        <dbReference type="PROSITE" id="PS50977"/>
    </source>
</evidence>
<dbReference type="GO" id="GO:0045892">
    <property type="term" value="P:negative regulation of DNA-templated transcription"/>
    <property type="evidence" value="ECO:0007669"/>
    <property type="project" value="UniProtKB-ARBA"/>
</dbReference>
<gene>
    <name evidence="6" type="ORF">C7B43_08635</name>
</gene>
<evidence type="ECO:0000256" key="4">
    <source>
        <dbReference type="PROSITE-ProRule" id="PRU00335"/>
    </source>
</evidence>
<keyword evidence="3" id="KW-0804">Transcription</keyword>
<dbReference type="PROSITE" id="PS50977">
    <property type="entry name" value="HTH_TETR_2"/>
    <property type="match status" value="1"/>
</dbReference>
<dbReference type="PANTHER" id="PTHR30055:SF234">
    <property type="entry name" value="HTH-TYPE TRANSCRIPTIONAL REGULATOR BETI"/>
    <property type="match status" value="1"/>
</dbReference>
<reference evidence="6 7" key="1">
    <citation type="journal article" date="2014" name="BMC Genomics">
        <title>Comparison of environmental and isolate Sulfobacillus genomes reveals diverse carbon, sulfur, nitrogen, and hydrogen metabolisms.</title>
        <authorList>
            <person name="Justice N.B."/>
            <person name="Norman A."/>
            <person name="Brown C.T."/>
            <person name="Singh A."/>
            <person name="Thomas B.C."/>
            <person name="Banfield J.F."/>
        </authorList>
    </citation>
    <scope>NUCLEOTIDE SEQUENCE [LARGE SCALE GENOMIC DNA]</scope>
    <source>
        <strain evidence="6">AMDSBA1</strain>
    </source>
</reference>
<dbReference type="SUPFAM" id="SSF46689">
    <property type="entry name" value="Homeodomain-like"/>
    <property type="match status" value="1"/>
</dbReference>
<sequence length="195" mass="21933">MARAVRMAPEDRRMEILSAARSLFLEYGFEGVSMGQIAASAGISRPAVYRYFSSPTAIWDGLFEDELTHCLAECRPLLEGTQPSPSRLRSVLRHISQHRELIALLHSGGSRAFQQHRRQLLEERLLPLLTRYSSPVRVGPYDTTILLTVLIETAWWSAEGALLDSEVFLDNVVAWIYAASHPEEPLPEKDSESGR</sequence>
<comment type="caution">
    <text evidence="6">The sequence shown here is derived from an EMBL/GenBank/DDBJ whole genome shotgun (WGS) entry which is preliminary data.</text>
</comment>
<dbReference type="InterPro" id="IPR050109">
    <property type="entry name" value="HTH-type_TetR-like_transc_reg"/>
</dbReference>
<evidence type="ECO:0000256" key="2">
    <source>
        <dbReference type="ARBA" id="ARBA00023125"/>
    </source>
</evidence>
<dbReference type="AlphaFoldDB" id="A0A2T2X4H2"/>
<accession>A0A2T2X4H2</accession>
<dbReference type="PANTHER" id="PTHR30055">
    <property type="entry name" value="HTH-TYPE TRANSCRIPTIONAL REGULATOR RUTR"/>
    <property type="match status" value="1"/>
</dbReference>
<dbReference type="GO" id="GO:0003700">
    <property type="term" value="F:DNA-binding transcription factor activity"/>
    <property type="evidence" value="ECO:0007669"/>
    <property type="project" value="TreeGrafter"/>
</dbReference>
<dbReference type="PRINTS" id="PR00455">
    <property type="entry name" value="HTHTETR"/>
</dbReference>
<evidence type="ECO:0000256" key="3">
    <source>
        <dbReference type="ARBA" id="ARBA00023163"/>
    </source>
</evidence>
<evidence type="ECO:0000313" key="7">
    <source>
        <dbReference type="Proteomes" id="UP000242699"/>
    </source>
</evidence>
<evidence type="ECO:0000313" key="6">
    <source>
        <dbReference type="EMBL" id="PSR29395.1"/>
    </source>
</evidence>
<proteinExistence type="predicted"/>
<dbReference type="Pfam" id="PF00440">
    <property type="entry name" value="TetR_N"/>
    <property type="match status" value="1"/>
</dbReference>
<organism evidence="6 7">
    <name type="scientific">Sulfobacillus benefaciens</name>
    <dbReference type="NCBI Taxonomy" id="453960"/>
    <lineage>
        <taxon>Bacteria</taxon>
        <taxon>Bacillati</taxon>
        <taxon>Bacillota</taxon>
        <taxon>Clostridia</taxon>
        <taxon>Eubacteriales</taxon>
        <taxon>Clostridiales Family XVII. Incertae Sedis</taxon>
        <taxon>Sulfobacillus</taxon>
    </lineage>
</organism>
<dbReference type="Proteomes" id="UP000242699">
    <property type="component" value="Unassembled WGS sequence"/>
</dbReference>
<dbReference type="GO" id="GO:0000976">
    <property type="term" value="F:transcription cis-regulatory region binding"/>
    <property type="evidence" value="ECO:0007669"/>
    <property type="project" value="TreeGrafter"/>
</dbReference>
<dbReference type="Gene3D" id="1.10.357.10">
    <property type="entry name" value="Tetracycline Repressor, domain 2"/>
    <property type="match status" value="1"/>
</dbReference>
<keyword evidence="1" id="KW-0805">Transcription regulation</keyword>
<evidence type="ECO:0000256" key="1">
    <source>
        <dbReference type="ARBA" id="ARBA00023015"/>
    </source>
</evidence>